<dbReference type="AlphaFoldDB" id="A0A1H9P0S3"/>
<evidence type="ECO:0000256" key="2">
    <source>
        <dbReference type="SAM" id="Phobius"/>
    </source>
</evidence>
<dbReference type="EMBL" id="FOGP01000002">
    <property type="protein sequence ID" value="SER41884.1"/>
    <property type="molecule type" value="Genomic_DNA"/>
</dbReference>
<evidence type="ECO:0000313" key="5">
    <source>
        <dbReference type="Proteomes" id="UP000199128"/>
    </source>
</evidence>
<feature type="region of interest" description="Disordered" evidence="1">
    <location>
        <begin position="200"/>
        <end position="220"/>
    </location>
</feature>
<evidence type="ECO:0000256" key="1">
    <source>
        <dbReference type="SAM" id="MobiDB-lite"/>
    </source>
</evidence>
<feature type="compositionally biased region" description="Polar residues" evidence="1">
    <location>
        <begin position="205"/>
        <end position="220"/>
    </location>
</feature>
<protein>
    <submittedName>
        <fullName evidence="4">Uncharacterized protein</fullName>
    </submittedName>
</protein>
<feature type="transmembrane region" description="Helical" evidence="2">
    <location>
        <begin position="12"/>
        <end position="29"/>
    </location>
</feature>
<accession>A0A1H9P0S3</accession>
<dbReference type="EMBL" id="FNWT01000002">
    <property type="protein sequence ID" value="SEH41617.1"/>
    <property type="molecule type" value="Genomic_DNA"/>
</dbReference>
<proteinExistence type="predicted"/>
<feature type="region of interest" description="Disordered" evidence="1">
    <location>
        <begin position="161"/>
        <end position="180"/>
    </location>
</feature>
<name>A0A1H9P0S3_9ACTN</name>
<keyword evidence="2" id="KW-0472">Membrane</keyword>
<keyword evidence="6" id="KW-1185">Reference proteome</keyword>
<keyword evidence="2" id="KW-0812">Transmembrane</keyword>
<reference evidence="5 6" key="2">
    <citation type="submission" date="2016-10" db="EMBL/GenBank/DDBJ databases">
        <authorList>
            <person name="Varghese N."/>
            <person name="Submissions S."/>
        </authorList>
    </citation>
    <scope>NUCLEOTIDE SEQUENCE [LARGE SCALE GENOMIC DNA]</scope>
    <source>
        <strain evidence="5">KHGC19</strain>
        <strain evidence="3 6">WCP15</strain>
    </source>
</reference>
<evidence type="ECO:0000313" key="3">
    <source>
        <dbReference type="EMBL" id="SEH41617.1"/>
    </source>
</evidence>
<keyword evidence="2" id="KW-1133">Transmembrane helix</keyword>
<sequence length="220" mass="23769">MLTYTFSRREKVLMVFLAIFLILVVWYQFVFTATQEQLADLTSQIDAANDQIVTDTLKIKKIDEMEDAIAKYKAEGTVPAVVPEYDNVQALMASLNAVLSGTADYDMTFEDVAVNESGLVQRGVQLSFECGSYEQARSVLDALVNSGFPCSVDEYTITDNEAQRSGNARNAGSGSGTKQQPFSVDVHLTFYEKGNDSVPADVAQATGSASGGNDLSNSLG</sequence>
<dbReference type="Proteomes" id="UP000199128">
    <property type="component" value="Unassembled WGS sequence"/>
</dbReference>
<reference evidence="4" key="1">
    <citation type="submission" date="2016-10" db="EMBL/GenBank/DDBJ databases">
        <authorList>
            <person name="de Groot N.N."/>
        </authorList>
    </citation>
    <scope>NUCLEOTIDE SEQUENCE [LARGE SCALE GENOMIC DNA]</scope>
    <source>
        <strain evidence="4">KHGC19</strain>
    </source>
</reference>
<evidence type="ECO:0000313" key="4">
    <source>
        <dbReference type="EMBL" id="SER41884.1"/>
    </source>
</evidence>
<dbReference type="RefSeq" id="WP_078686924.1">
    <property type="nucleotide sequence ID" value="NZ_FNWT01000002.1"/>
</dbReference>
<gene>
    <name evidence="4" type="ORF">SAMN05216446_0744</name>
    <name evidence="3" type="ORF">SAMN05216447_10231</name>
</gene>
<evidence type="ECO:0000313" key="6">
    <source>
        <dbReference type="Proteomes" id="UP000199135"/>
    </source>
</evidence>
<dbReference type="Proteomes" id="UP000199135">
    <property type="component" value="Unassembled WGS sequence"/>
</dbReference>
<organism evidence="4 5">
    <name type="scientific">Parafannyhessea umbonata</name>
    <dbReference type="NCBI Taxonomy" id="604330"/>
    <lineage>
        <taxon>Bacteria</taxon>
        <taxon>Bacillati</taxon>
        <taxon>Actinomycetota</taxon>
        <taxon>Coriobacteriia</taxon>
        <taxon>Coriobacteriales</taxon>
        <taxon>Atopobiaceae</taxon>
        <taxon>Parafannyhessea</taxon>
    </lineage>
</organism>